<reference evidence="2 4" key="1">
    <citation type="journal article" date="2017" name="Biosci Microbiota Food Health">
        <title>Genomic characterization reconfirms the taxonomic status of Lactobacillus parakefiri.</title>
        <authorList>
            <person name="Tanizawa Y."/>
            <person name="Kobayashi H."/>
            <person name="Kaminuma E."/>
            <person name="Sakamoto M."/>
            <person name="Ohkuma M."/>
            <person name="Nakamura Y."/>
            <person name="Arita M."/>
            <person name="Tohno M."/>
        </authorList>
    </citation>
    <scope>NUCLEOTIDE SEQUENCE [LARGE SCALE GENOMIC DNA]</scope>
    <source>
        <strain evidence="2 4">JCM 8573</strain>
    </source>
</reference>
<gene>
    <name evidence="3" type="ORF">C5L28_000487</name>
    <name evidence="2" type="ORF">LPKJCM_01740</name>
</gene>
<evidence type="ECO:0000313" key="2">
    <source>
        <dbReference type="EMBL" id="GAW72610.1"/>
    </source>
</evidence>
<feature type="transmembrane region" description="Helical" evidence="1">
    <location>
        <begin position="6"/>
        <end position="25"/>
    </location>
</feature>
<dbReference type="AlphaFoldDB" id="A0A224VK27"/>
<keyword evidence="1" id="KW-0472">Membrane</keyword>
<dbReference type="Proteomes" id="UP000294668">
    <property type="component" value="Unassembled WGS sequence"/>
</dbReference>
<name>A0A224VK27_9LACO</name>
<dbReference type="Proteomes" id="UP000214739">
    <property type="component" value="Unassembled WGS sequence"/>
</dbReference>
<protein>
    <submittedName>
        <fullName evidence="2">Uncharacterized protein</fullName>
    </submittedName>
</protein>
<reference evidence="3" key="3">
    <citation type="submission" date="2019-02" db="EMBL/GenBank/DDBJ databases">
        <authorList>
            <person name="Buron G."/>
            <person name="Chaylann A."/>
            <person name="Dolejs I."/>
            <person name="Forster J."/>
            <person name="Miks M.H."/>
        </authorList>
    </citation>
    <scope>NUCLEOTIDE SEQUENCE</scope>
    <source>
        <strain evidence="3">DSM 10551</strain>
    </source>
</reference>
<proteinExistence type="predicted"/>
<organism evidence="2 4">
    <name type="scientific">Lentilactobacillus parakefiri</name>
    <dbReference type="NCBI Taxonomy" id="152332"/>
    <lineage>
        <taxon>Bacteria</taxon>
        <taxon>Bacillati</taxon>
        <taxon>Bacillota</taxon>
        <taxon>Bacilli</taxon>
        <taxon>Lactobacillales</taxon>
        <taxon>Lactobacillaceae</taxon>
        <taxon>Lentilactobacillus</taxon>
    </lineage>
</organism>
<dbReference type="EMBL" id="PUFL01000021">
    <property type="protein sequence ID" value="TDG94237.1"/>
    <property type="molecule type" value="Genomic_DNA"/>
</dbReference>
<accession>A0A224VK27</accession>
<evidence type="ECO:0000313" key="4">
    <source>
        <dbReference type="Proteomes" id="UP000214739"/>
    </source>
</evidence>
<comment type="caution">
    <text evidence="2">The sequence shown here is derived from an EMBL/GenBank/DDBJ whole genome shotgun (WGS) entry which is preliminary data.</text>
</comment>
<keyword evidence="5" id="KW-1185">Reference proteome</keyword>
<sequence>MIGQGIDALAFFIGAVMTSRILFYYESTVGWYH</sequence>
<evidence type="ECO:0000313" key="5">
    <source>
        <dbReference type="Proteomes" id="UP000294668"/>
    </source>
</evidence>
<evidence type="ECO:0000313" key="3">
    <source>
        <dbReference type="EMBL" id="TDG94237.1"/>
    </source>
</evidence>
<keyword evidence="1" id="KW-0812">Transmembrane</keyword>
<evidence type="ECO:0000256" key="1">
    <source>
        <dbReference type="SAM" id="Phobius"/>
    </source>
</evidence>
<reference evidence="3 5" key="2">
    <citation type="journal article" date="2019" name="Appl. Microbiol. Biotechnol.">
        <title>Uncovering carbohydrate metabolism through a genotype-phenotype association study of 56 lactic acid bacteria genomes.</title>
        <authorList>
            <person name="Buron-Moles G."/>
            <person name="Chailyan A."/>
            <person name="Dolejs I."/>
            <person name="Forster J."/>
            <person name="Miks M.H."/>
        </authorList>
    </citation>
    <scope>NUCLEOTIDE SEQUENCE [LARGE SCALE GENOMIC DNA]</scope>
    <source>
        <strain evidence="3 5">DSM 10551</strain>
    </source>
</reference>
<dbReference type="EMBL" id="BDGB01000079">
    <property type="protein sequence ID" value="GAW72610.1"/>
    <property type="molecule type" value="Genomic_DNA"/>
</dbReference>
<keyword evidence="1" id="KW-1133">Transmembrane helix</keyword>